<evidence type="ECO:0000313" key="1">
    <source>
        <dbReference type="EMBL" id="GAA4784099.1"/>
    </source>
</evidence>
<protein>
    <submittedName>
        <fullName evidence="1">Uncharacterized protein</fullName>
    </submittedName>
</protein>
<dbReference type="Proteomes" id="UP001501411">
    <property type="component" value="Unassembled WGS sequence"/>
</dbReference>
<name>A0ABP9AQZ4_9SPHI</name>
<organism evidence="1 2">
    <name type="scientific">Olivibacter ginsenosidimutans</name>
    <dbReference type="NCBI Taxonomy" id="1176537"/>
    <lineage>
        <taxon>Bacteria</taxon>
        <taxon>Pseudomonadati</taxon>
        <taxon>Bacteroidota</taxon>
        <taxon>Sphingobacteriia</taxon>
        <taxon>Sphingobacteriales</taxon>
        <taxon>Sphingobacteriaceae</taxon>
        <taxon>Olivibacter</taxon>
    </lineage>
</organism>
<sequence>MSLRILLDVLEGQFVLSVSVVPLAKAVFQIQIPKHDLVLLFYCNLFANVVHQTVSIPSRVIHIDEDLFLQKKAIIINRISAALQRAQRIYARNTQLSRINKEEAIGFQQAYHLQVHLPGKYRYGLFYRDELVAIAVFSSGRKMNDRPTNYRSFELLRFCQQSNFLIVGGLSKLLKGMIRQFHPGDIMTYVDRDWSNGEIYVQLGFNRSGSTSPQRFYIHGSTGLRYDTKAYRELIVGDSAKQAKDFHTTENLGSIKMHYRVEP</sequence>
<dbReference type="EMBL" id="BAABIQ010000005">
    <property type="protein sequence ID" value="GAA4784099.1"/>
    <property type="molecule type" value="Genomic_DNA"/>
</dbReference>
<evidence type="ECO:0000313" key="2">
    <source>
        <dbReference type="Proteomes" id="UP001501411"/>
    </source>
</evidence>
<comment type="caution">
    <text evidence="1">The sequence shown here is derived from an EMBL/GenBank/DDBJ whole genome shotgun (WGS) entry which is preliminary data.</text>
</comment>
<proteinExistence type="predicted"/>
<dbReference type="RefSeq" id="WP_345230595.1">
    <property type="nucleotide sequence ID" value="NZ_BAABIQ010000005.1"/>
</dbReference>
<accession>A0ABP9AQZ4</accession>
<reference evidence="2" key="1">
    <citation type="journal article" date="2019" name="Int. J. Syst. Evol. Microbiol.">
        <title>The Global Catalogue of Microorganisms (GCM) 10K type strain sequencing project: providing services to taxonomists for standard genome sequencing and annotation.</title>
        <authorList>
            <consortium name="The Broad Institute Genomics Platform"/>
            <consortium name="The Broad Institute Genome Sequencing Center for Infectious Disease"/>
            <person name="Wu L."/>
            <person name="Ma J."/>
        </authorList>
    </citation>
    <scope>NUCLEOTIDE SEQUENCE [LARGE SCALE GENOMIC DNA]</scope>
    <source>
        <strain evidence="2">JCM 18200</strain>
    </source>
</reference>
<gene>
    <name evidence="1" type="ORF">GCM10023231_09710</name>
</gene>
<keyword evidence="2" id="KW-1185">Reference proteome</keyword>